<evidence type="ECO:0000313" key="2">
    <source>
        <dbReference type="Proteomes" id="UP000027616"/>
    </source>
</evidence>
<dbReference type="KEGG" id="rbc:BN938_2178"/>
<dbReference type="HOGENOM" id="CLU_3312943_0_0_10"/>
<name>A0A060R9F4_9BACT</name>
<dbReference type="STRING" id="1433126.BN938_2178"/>
<evidence type="ECO:0000313" key="1">
    <source>
        <dbReference type="EMBL" id="CDN32251.1"/>
    </source>
</evidence>
<reference evidence="1 2" key="1">
    <citation type="journal article" date="2015" name="Genome Announc.">
        <title>Complete Genome Sequence of the Novel Leech Symbiont Mucinivorans hirudinis M3T.</title>
        <authorList>
            <person name="Nelson M.C."/>
            <person name="Bomar L."/>
            <person name="Graf J."/>
        </authorList>
    </citation>
    <scope>NUCLEOTIDE SEQUENCE [LARGE SCALE GENOMIC DNA]</scope>
    <source>
        <strain evidence="2">M3</strain>
    </source>
</reference>
<dbReference type="EMBL" id="HG934468">
    <property type="protein sequence ID" value="CDN32251.1"/>
    <property type="molecule type" value="Genomic_DNA"/>
</dbReference>
<organism evidence="1 2">
    <name type="scientific">Mucinivorans hirudinis</name>
    <dbReference type="NCBI Taxonomy" id="1433126"/>
    <lineage>
        <taxon>Bacteria</taxon>
        <taxon>Pseudomonadati</taxon>
        <taxon>Bacteroidota</taxon>
        <taxon>Bacteroidia</taxon>
        <taxon>Bacteroidales</taxon>
        <taxon>Rikenellaceae</taxon>
        <taxon>Mucinivorans</taxon>
    </lineage>
</organism>
<accession>A0A060R9F4</accession>
<dbReference type="Proteomes" id="UP000027616">
    <property type="component" value="Chromosome I"/>
</dbReference>
<protein>
    <submittedName>
        <fullName evidence="1">Uncharacterized protein</fullName>
    </submittedName>
</protein>
<proteinExistence type="predicted"/>
<dbReference type="AlphaFoldDB" id="A0A060R9F4"/>
<keyword evidence="2" id="KW-1185">Reference proteome</keyword>
<sequence>MLYFIGDSPYIAIKLKSGKRVGINNMSSGQRRYLVRKFE</sequence>
<gene>
    <name evidence="1" type="ORF">BN938_2178</name>
</gene>